<comment type="similarity">
    <text evidence="2">Belongs to the UPF0073 (Hly-III) family.</text>
</comment>
<evidence type="ECO:0000256" key="3">
    <source>
        <dbReference type="ARBA" id="ARBA00022475"/>
    </source>
</evidence>
<feature type="transmembrane region" description="Helical" evidence="8">
    <location>
        <begin position="196"/>
        <end position="214"/>
    </location>
</feature>
<evidence type="ECO:0000256" key="8">
    <source>
        <dbReference type="SAM" id="Phobius"/>
    </source>
</evidence>
<keyword evidence="10" id="KW-1185">Reference proteome</keyword>
<dbReference type="EMBL" id="QTTQ01000009">
    <property type="protein sequence ID" value="REE83596.1"/>
    <property type="molecule type" value="Genomic_DNA"/>
</dbReference>
<name>A0A3D9S2R8_9FLAO</name>
<keyword evidence="7" id="KW-0479">Metal-binding</keyword>
<dbReference type="GO" id="GO:0140911">
    <property type="term" value="F:pore-forming activity"/>
    <property type="evidence" value="ECO:0007669"/>
    <property type="project" value="InterPro"/>
</dbReference>
<keyword evidence="7" id="KW-0862">Zinc</keyword>
<organism evidence="9 10">
    <name type="scientific">Lutibacter oceani</name>
    <dbReference type="NCBI Taxonomy" id="1853311"/>
    <lineage>
        <taxon>Bacteria</taxon>
        <taxon>Pseudomonadati</taxon>
        <taxon>Bacteroidota</taxon>
        <taxon>Flavobacteriia</taxon>
        <taxon>Flavobacteriales</taxon>
        <taxon>Flavobacteriaceae</taxon>
        <taxon>Lutibacter</taxon>
    </lineage>
</organism>
<evidence type="ECO:0000256" key="1">
    <source>
        <dbReference type="ARBA" id="ARBA00004651"/>
    </source>
</evidence>
<dbReference type="InterPro" id="IPR005744">
    <property type="entry name" value="Hy-lIII"/>
</dbReference>
<reference evidence="9 10" key="1">
    <citation type="submission" date="2018-08" db="EMBL/GenBank/DDBJ databases">
        <title>Genomic Encyclopedia of Type Strains, Phase III (KMG-III): the genomes of soil and plant-associated and newly described type strains.</title>
        <authorList>
            <person name="Whitman W."/>
        </authorList>
    </citation>
    <scope>NUCLEOTIDE SEQUENCE [LARGE SCALE GENOMIC DNA]</scope>
    <source>
        <strain evidence="9 10">325-5</strain>
    </source>
</reference>
<dbReference type="RefSeq" id="WP_115878424.1">
    <property type="nucleotide sequence ID" value="NZ_QTTQ01000009.1"/>
</dbReference>
<dbReference type="PANTHER" id="PTHR20855:SF3">
    <property type="entry name" value="LD03007P"/>
    <property type="match status" value="1"/>
</dbReference>
<feature type="transmembrane region" description="Helical" evidence="8">
    <location>
        <begin position="21"/>
        <end position="39"/>
    </location>
</feature>
<feature type="transmembrane region" description="Helical" evidence="8">
    <location>
        <begin position="107"/>
        <end position="130"/>
    </location>
</feature>
<feature type="transmembrane region" description="Helical" evidence="8">
    <location>
        <begin position="45"/>
        <end position="70"/>
    </location>
</feature>
<comment type="subcellular location">
    <subcellularLocation>
        <location evidence="1">Cell membrane</location>
        <topology evidence="1">Multi-pass membrane protein</topology>
    </subcellularLocation>
</comment>
<evidence type="ECO:0000256" key="6">
    <source>
        <dbReference type="ARBA" id="ARBA00023136"/>
    </source>
</evidence>
<keyword evidence="3" id="KW-1003">Cell membrane</keyword>
<dbReference type="Proteomes" id="UP000256429">
    <property type="component" value="Unassembled WGS sequence"/>
</dbReference>
<dbReference type="InterPro" id="IPR004254">
    <property type="entry name" value="AdipoR/HlyIII-related"/>
</dbReference>
<dbReference type="PANTHER" id="PTHR20855">
    <property type="entry name" value="ADIPOR/PROGESTIN RECEPTOR-RELATED"/>
    <property type="match status" value="1"/>
</dbReference>
<dbReference type="NCBIfam" id="TIGR01065">
    <property type="entry name" value="hlyIII"/>
    <property type="match status" value="1"/>
</dbReference>
<evidence type="ECO:0000313" key="9">
    <source>
        <dbReference type="EMBL" id="REE83596.1"/>
    </source>
</evidence>
<accession>A0A3D9S2R8</accession>
<dbReference type="GO" id="GO:0046872">
    <property type="term" value="F:metal ion binding"/>
    <property type="evidence" value="ECO:0007669"/>
    <property type="project" value="UniProtKB-KW"/>
</dbReference>
<feature type="transmembrane region" description="Helical" evidence="8">
    <location>
        <begin position="165"/>
        <end position="184"/>
    </location>
</feature>
<dbReference type="Pfam" id="PF03006">
    <property type="entry name" value="HlyIII"/>
    <property type="match status" value="1"/>
</dbReference>
<gene>
    <name evidence="9" type="ORF">BX611_0888</name>
</gene>
<feature type="binding site" evidence="7">
    <location>
        <position position="191"/>
    </location>
    <ligand>
        <name>Zn(2+)</name>
        <dbReference type="ChEBI" id="CHEBI:29105"/>
    </ligand>
</feature>
<protein>
    <submittedName>
        <fullName evidence="9">Hemolysin III</fullName>
    </submittedName>
</protein>
<dbReference type="GO" id="GO:0005886">
    <property type="term" value="C:plasma membrane"/>
    <property type="evidence" value="ECO:0007669"/>
    <property type="project" value="UniProtKB-SubCell"/>
</dbReference>
<dbReference type="AlphaFoldDB" id="A0A3D9S2R8"/>
<feature type="transmembrane region" description="Helical" evidence="8">
    <location>
        <begin position="82"/>
        <end position="101"/>
    </location>
</feature>
<evidence type="ECO:0000256" key="4">
    <source>
        <dbReference type="ARBA" id="ARBA00022692"/>
    </source>
</evidence>
<feature type="binding site" evidence="7">
    <location>
        <position position="69"/>
    </location>
    <ligand>
        <name>Zn(2+)</name>
        <dbReference type="ChEBI" id="CHEBI:29105"/>
    </ligand>
</feature>
<evidence type="ECO:0000256" key="2">
    <source>
        <dbReference type="ARBA" id="ARBA00008488"/>
    </source>
</evidence>
<evidence type="ECO:0000313" key="10">
    <source>
        <dbReference type="Proteomes" id="UP000256429"/>
    </source>
</evidence>
<sequence length="218" mass="24677">MKEKKITYYNPKEEKLNVLSHAFGLVLSVVALVLLVVFASLEGTAWHIVSFSIYGASLIVLYSASTFYHYSKIPKLRHRLNVFDHAAIYILIAGTYTPFTLVVLKGWVGWTIFGISWGLAITGVILKLFFTGRFDKISTIAYVLMGWVIVFAIKPLVQNLPIEGLLWLLGGGIFYTVGAILYSIKRIKYNHAIFHIFVLLGSFCHFMAIFFYVLPIKK</sequence>
<feature type="binding site" evidence="7">
    <location>
        <position position="195"/>
    </location>
    <ligand>
        <name>Zn(2+)</name>
        <dbReference type="ChEBI" id="CHEBI:29105"/>
    </ligand>
</feature>
<keyword evidence="6 8" id="KW-0472">Membrane</keyword>
<evidence type="ECO:0000256" key="7">
    <source>
        <dbReference type="PIRSR" id="PIRSR604254-1"/>
    </source>
</evidence>
<dbReference type="OrthoDB" id="9813689at2"/>
<keyword evidence="5 8" id="KW-1133">Transmembrane helix</keyword>
<evidence type="ECO:0000256" key="5">
    <source>
        <dbReference type="ARBA" id="ARBA00022989"/>
    </source>
</evidence>
<feature type="transmembrane region" description="Helical" evidence="8">
    <location>
        <begin position="137"/>
        <end position="153"/>
    </location>
</feature>
<proteinExistence type="inferred from homology"/>
<keyword evidence="4 8" id="KW-0812">Transmembrane</keyword>
<comment type="caution">
    <text evidence="9">The sequence shown here is derived from an EMBL/GenBank/DDBJ whole genome shotgun (WGS) entry which is preliminary data.</text>
</comment>